<dbReference type="OrthoDB" id="2065410at2"/>
<dbReference type="AlphaFoldDB" id="A0A192H5V3"/>
<proteinExistence type="predicted"/>
<dbReference type="EMBL" id="CP014873">
    <property type="protein sequence ID" value="ANK63366.1"/>
    <property type="molecule type" value="Genomic_DNA"/>
</dbReference>
<evidence type="ECO:0000313" key="3">
    <source>
        <dbReference type="Proteomes" id="UP000078582"/>
    </source>
</evidence>
<dbReference type="Proteomes" id="UP000078582">
    <property type="component" value="Chromosome"/>
</dbReference>
<evidence type="ECO:0000313" key="2">
    <source>
        <dbReference type="EMBL" id="ANK63366.1"/>
    </source>
</evidence>
<name>A0A192H5V3_9LACO</name>
<dbReference type="GeneID" id="42982915"/>
<evidence type="ECO:0000256" key="1">
    <source>
        <dbReference type="SAM" id="MobiDB-lite"/>
    </source>
</evidence>
<evidence type="ECO:0008006" key="4">
    <source>
        <dbReference type="Google" id="ProtNLM"/>
    </source>
</evidence>
<organism evidence="2 3">
    <name type="scientific">Loigolactobacillus backii</name>
    <dbReference type="NCBI Taxonomy" id="375175"/>
    <lineage>
        <taxon>Bacteria</taxon>
        <taxon>Bacillati</taxon>
        <taxon>Bacillota</taxon>
        <taxon>Bacilli</taxon>
        <taxon>Lactobacillales</taxon>
        <taxon>Lactobacillaceae</taxon>
        <taxon>Loigolactobacillus</taxon>
    </lineage>
</organism>
<feature type="region of interest" description="Disordered" evidence="1">
    <location>
        <begin position="45"/>
        <end position="64"/>
    </location>
</feature>
<gene>
    <name evidence="2" type="ORF">AYR53_11645</name>
</gene>
<keyword evidence="3" id="KW-1185">Reference proteome</keyword>
<reference evidence="2 3" key="1">
    <citation type="submission" date="2016-03" db="EMBL/GenBank/DDBJ databases">
        <title>Pediococcus and Lactobacillus from brewery environment - whole genome sequencing and assembly.</title>
        <authorList>
            <person name="Behr J."/>
            <person name="Geissler A.J."/>
            <person name="Vogel R.F."/>
        </authorList>
    </citation>
    <scope>NUCLEOTIDE SEQUENCE [LARGE SCALE GENOMIC DNA]</scope>
    <source>
        <strain evidence="2 3">TMW 1.1989</strain>
    </source>
</reference>
<protein>
    <recommendedName>
        <fullName evidence="4">HeH/LEM domain-containing protein</fullName>
    </recommendedName>
</protein>
<accession>A0A192H5V3</accession>
<dbReference type="RefSeq" id="WP_068280195.1">
    <property type="nucleotide sequence ID" value="NZ_CP014873.1"/>
</dbReference>
<dbReference type="STRING" id="375175.AYR53_11645"/>
<sequence length="64" mass="6277">MKPTDTNTVAEITAWLDAHSIDHTGKTAKADLLALVTANNATSSAASAATSSAADSSAASSSAK</sequence>